<comment type="caution">
    <text evidence="2">The sequence shown here is derived from an EMBL/GenBank/DDBJ whole genome shotgun (WGS) entry which is preliminary data.</text>
</comment>
<keyword evidence="1" id="KW-0732">Signal</keyword>
<reference evidence="2 3" key="1">
    <citation type="submission" date="2023-08" db="EMBL/GenBank/DDBJ databases">
        <title>Characterization of two Paracoccaceae strains isolated from Phycosphere and proposal of Xinfangfangia lacusdiani sp. nov.</title>
        <authorList>
            <person name="Deng Y."/>
            <person name="Zhang Y.Q."/>
        </authorList>
    </citation>
    <scope>NUCLEOTIDE SEQUENCE [LARGE SCALE GENOMIC DNA]</scope>
    <source>
        <strain evidence="2 3">CPCC 101601</strain>
    </source>
</reference>
<gene>
    <name evidence="2" type="ORF">Q9295_08290</name>
</gene>
<evidence type="ECO:0000313" key="3">
    <source>
        <dbReference type="Proteomes" id="UP001239680"/>
    </source>
</evidence>
<organism evidence="2 3">
    <name type="scientific">Pseudogemmobacter lacusdianii</name>
    <dbReference type="NCBI Taxonomy" id="3069608"/>
    <lineage>
        <taxon>Bacteria</taxon>
        <taxon>Pseudomonadati</taxon>
        <taxon>Pseudomonadota</taxon>
        <taxon>Alphaproteobacteria</taxon>
        <taxon>Rhodobacterales</taxon>
        <taxon>Paracoccaceae</taxon>
        <taxon>Pseudogemmobacter</taxon>
    </lineage>
</organism>
<dbReference type="Proteomes" id="UP001239680">
    <property type="component" value="Unassembled WGS sequence"/>
</dbReference>
<feature type="chain" id="PRO_5047296909" description="DUF4453 domain-containing protein" evidence="1">
    <location>
        <begin position="22"/>
        <end position="133"/>
    </location>
</feature>
<evidence type="ECO:0000256" key="1">
    <source>
        <dbReference type="SAM" id="SignalP"/>
    </source>
</evidence>
<evidence type="ECO:0008006" key="4">
    <source>
        <dbReference type="Google" id="ProtNLM"/>
    </source>
</evidence>
<feature type="signal peptide" evidence="1">
    <location>
        <begin position="1"/>
        <end position="21"/>
    </location>
</feature>
<sequence length="133" mass="14380">MTLRFAPLALCLAVLAAPSFADPLGLPLAAGSYIRQGEACATANDANLALVHEKGVNTPELYCEFEFAEEIDLEVWSFAGECEHVEQRAPYLNEGTIEIIDDNTFRFNDGVVEGRYSYCAPETLPAPYGSSAG</sequence>
<dbReference type="RefSeq" id="WP_306680066.1">
    <property type="nucleotide sequence ID" value="NZ_JAVDBT010000006.1"/>
</dbReference>
<protein>
    <recommendedName>
        <fullName evidence="4">DUF4453 domain-containing protein</fullName>
    </recommendedName>
</protein>
<name>A0ABU0VX83_9RHOB</name>
<dbReference type="EMBL" id="JAVDBT010000006">
    <property type="protein sequence ID" value="MDQ2066369.1"/>
    <property type="molecule type" value="Genomic_DNA"/>
</dbReference>
<evidence type="ECO:0000313" key="2">
    <source>
        <dbReference type="EMBL" id="MDQ2066369.1"/>
    </source>
</evidence>
<accession>A0ABU0VX83</accession>
<proteinExistence type="predicted"/>
<keyword evidence="3" id="KW-1185">Reference proteome</keyword>